<reference evidence="4 5" key="1">
    <citation type="submission" date="2021-03" db="EMBL/GenBank/DDBJ databases">
        <title>Sequencing the genomes of 1000 actinobacteria strains.</title>
        <authorList>
            <person name="Klenk H.-P."/>
        </authorList>
    </citation>
    <scope>NUCLEOTIDE SEQUENCE [LARGE SCALE GENOMIC DNA]</scope>
    <source>
        <strain evidence="4 5">DSM 46713</strain>
    </source>
</reference>
<evidence type="ECO:0000256" key="3">
    <source>
        <dbReference type="HAMAP-Rule" id="MF_00108"/>
    </source>
</evidence>
<dbReference type="NCBIfam" id="TIGR00453">
    <property type="entry name" value="ispD"/>
    <property type="match status" value="1"/>
</dbReference>
<dbReference type="Gene3D" id="3.90.550.10">
    <property type="entry name" value="Spore Coat Polysaccharide Biosynthesis Protein SpsA, Chain A"/>
    <property type="match status" value="1"/>
</dbReference>
<sequence length="225" mass="22760">MATTVAVVPAAGSGERLGAGRPKAFVQLGHKPLLEHALDGLLASGVIDKVVVAVPSALTDEAILVFGGRAQIVAGGADRTESVALAIEAAVANGEPDYLLVHDAARALTPPSLIARVVAALADGHAAVVPGLPLADTIKAVDANGAVLGTPERAGLRAVQTPQGFRTDVLRRAYQRAGAGAVTDDASLVEQIGTPVQIVEGDPLAFKITTPLDLLLAEAVMARAT</sequence>
<evidence type="ECO:0000313" key="5">
    <source>
        <dbReference type="Proteomes" id="UP000694460"/>
    </source>
</evidence>
<keyword evidence="1 3" id="KW-0808">Transferase</keyword>
<feature type="site" description="Transition state stabilizer" evidence="3">
    <location>
        <position position="16"/>
    </location>
</feature>
<dbReference type="HAMAP" id="MF_00108">
    <property type="entry name" value="IspD"/>
    <property type="match status" value="1"/>
</dbReference>
<feature type="site" description="Transition state stabilizer" evidence="3">
    <location>
        <position position="23"/>
    </location>
</feature>
<dbReference type="InterPro" id="IPR050088">
    <property type="entry name" value="IspD/TarI_cytidylyltransf_bact"/>
</dbReference>
<organism evidence="4 5">
    <name type="scientific">Mycolicibacterium lutetiense</name>
    <dbReference type="NCBI Taxonomy" id="1641992"/>
    <lineage>
        <taxon>Bacteria</taxon>
        <taxon>Bacillati</taxon>
        <taxon>Actinomycetota</taxon>
        <taxon>Actinomycetes</taxon>
        <taxon>Mycobacteriales</taxon>
        <taxon>Mycobacteriaceae</taxon>
        <taxon>Mycolicibacterium</taxon>
    </lineage>
</organism>
<comment type="caution">
    <text evidence="4">The sequence shown here is derived from an EMBL/GenBank/DDBJ whole genome shotgun (WGS) entry which is preliminary data.</text>
</comment>
<dbReference type="PANTHER" id="PTHR32125:SF4">
    <property type="entry name" value="2-C-METHYL-D-ERYTHRITOL 4-PHOSPHATE CYTIDYLYLTRANSFERASE, CHLOROPLASTIC"/>
    <property type="match status" value="1"/>
</dbReference>
<dbReference type="EMBL" id="JAGIOP010000002">
    <property type="protein sequence ID" value="MBP2455854.1"/>
    <property type="molecule type" value="Genomic_DNA"/>
</dbReference>
<proteinExistence type="inferred from homology"/>
<dbReference type="InterPro" id="IPR001228">
    <property type="entry name" value="IspD"/>
</dbReference>
<dbReference type="Pfam" id="PF01128">
    <property type="entry name" value="IspD"/>
    <property type="match status" value="1"/>
</dbReference>
<comment type="pathway">
    <text evidence="3">Isoprenoid biosynthesis; isopentenyl diphosphate biosynthesis via DXP pathway; isopentenyl diphosphate from 1-deoxy-D-xylulose 5-phosphate: step 2/6.</text>
</comment>
<dbReference type="EC" id="2.7.7.60" evidence="3"/>
<keyword evidence="3" id="KW-0414">Isoprene biosynthesis</keyword>
<feature type="site" description="Positions MEP for the nucleophilic attack" evidence="3">
    <location>
        <position position="207"/>
    </location>
</feature>
<feature type="site" description="Positions MEP for the nucleophilic attack" evidence="3">
    <location>
        <position position="153"/>
    </location>
</feature>
<name>A0ABS5A274_9MYCO</name>
<keyword evidence="5" id="KW-1185">Reference proteome</keyword>
<evidence type="ECO:0000313" key="4">
    <source>
        <dbReference type="EMBL" id="MBP2455854.1"/>
    </source>
</evidence>
<accession>A0ABS5A274</accession>
<comment type="similarity">
    <text evidence="3">Belongs to the IspD/TarI cytidylyltransferase family. IspD subfamily.</text>
</comment>
<dbReference type="Proteomes" id="UP000694460">
    <property type="component" value="Unassembled WGS sequence"/>
</dbReference>
<comment type="catalytic activity">
    <reaction evidence="3">
        <text>2-C-methyl-D-erythritol 4-phosphate + CTP + H(+) = 4-CDP-2-C-methyl-D-erythritol + diphosphate</text>
        <dbReference type="Rhea" id="RHEA:13429"/>
        <dbReference type="ChEBI" id="CHEBI:15378"/>
        <dbReference type="ChEBI" id="CHEBI:33019"/>
        <dbReference type="ChEBI" id="CHEBI:37563"/>
        <dbReference type="ChEBI" id="CHEBI:57823"/>
        <dbReference type="ChEBI" id="CHEBI:58262"/>
        <dbReference type="EC" id="2.7.7.60"/>
    </reaction>
</comment>
<comment type="function">
    <text evidence="3">Catalyzes the formation of 4-diphosphocytidyl-2-C-methyl-D-erythritol from CTP and 2-C-methyl-D-erythritol 4-phosphate (MEP).</text>
</comment>
<evidence type="ECO:0000256" key="2">
    <source>
        <dbReference type="ARBA" id="ARBA00022695"/>
    </source>
</evidence>
<protein>
    <recommendedName>
        <fullName evidence="3">2-C-methyl-D-erythritol 4-phosphate cytidylyltransferase</fullName>
        <ecNumber evidence="3">2.7.7.60</ecNumber>
    </recommendedName>
    <alternativeName>
        <fullName evidence="3">4-diphosphocytidyl-2C-methyl-D-erythritol synthase</fullName>
    </alternativeName>
    <alternativeName>
        <fullName evidence="3">MEP cytidylyltransferase</fullName>
        <shortName evidence="3">MCT</shortName>
    </alternativeName>
</protein>
<dbReference type="CDD" id="cd02516">
    <property type="entry name" value="CDP-ME_synthetase"/>
    <property type="match status" value="1"/>
</dbReference>
<evidence type="ECO:0000256" key="1">
    <source>
        <dbReference type="ARBA" id="ARBA00022679"/>
    </source>
</evidence>
<dbReference type="InterPro" id="IPR034683">
    <property type="entry name" value="IspD/TarI"/>
</dbReference>
<gene>
    <name evidence="3" type="primary">ispD</name>
    <name evidence="4" type="ORF">JOF57_005767</name>
</gene>
<dbReference type="SUPFAM" id="SSF53448">
    <property type="entry name" value="Nucleotide-diphospho-sugar transferases"/>
    <property type="match status" value="1"/>
</dbReference>
<dbReference type="RefSeq" id="WP_209922703.1">
    <property type="nucleotide sequence ID" value="NZ_JAGIOP010000002.1"/>
</dbReference>
<dbReference type="GO" id="GO:0050518">
    <property type="term" value="F:2-C-methyl-D-erythritol 4-phosphate cytidylyltransferase activity"/>
    <property type="evidence" value="ECO:0007669"/>
    <property type="project" value="UniProtKB-EC"/>
</dbReference>
<dbReference type="InterPro" id="IPR029044">
    <property type="entry name" value="Nucleotide-diphossugar_trans"/>
</dbReference>
<keyword evidence="2 3" id="KW-0548">Nucleotidyltransferase</keyword>
<dbReference type="PANTHER" id="PTHR32125">
    <property type="entry name" value="2-C-METHYL-D-ERYTHRITOL 4-PHOSPHATE CYTIDYLYLTRANSFERASE, CHLOROPLASTIC"/>
    <property type="match status" value="1"/>
</dbReference>